<dbReference type="PANTHER" id="PTHR30506:SF3">
    <property type="entry name" value="UPF0126 INNER MEMBRANE PROTEIN YADS-RELATED"/>
    <property type="match status" value="1"/>
</dbReference>
<evidence type="ECO:0000259" key="8">
    <source>
        <dbReference type="Pfam" id="PF03458"/>
    </source>
</evidence>
<dbReference type="GO" id="GO:0005886">
    <property type="term" value="C:plasma membrane"/>
    <property type="evidence" value="ECO:0007669"/>
    <property type="project" value="UniProtKB-SubCell"/>
</dbReference>
<keyword evidence="6 7" id="KW-0472">Membrane</keyword>
<feature type="transmembrane region" description="Helical" evidence="7">
    <location>
        <begin position="59"/>
        <end position="79"/>
    </location>
</feature>
<proteinExistence type="inferred from homology"/>
<feature type="transmembrane region" description="Helical" evidence="7">
    <location>
        <begin position="151"/>
        <end position="169"/>
    </location>
</feature>
<feature type="domain" description="Glycine transporter" evidence="8">
    <location>
        <begin position="94"/>
        <end position="167"/>
    </location>
</feature>
<evidence type="ECO:0000256" key="3">
    <source>
        <dbReference type="ARBA" id="ARBA00022475"/>
    </source>
</evidence>
<feature type="transmembrane region" description="Helical" evidence="7">
    <location>
        <begin position="30"/>
        <end position="47"/>
    </location>
</feature>
<dbReference type="KEGG" id="naq:D0T90_05820"/>
<dbReference type="Proteomes" id="UP000325536">
    <property type="component" value="Chromosome"/>
</dbReference>
<feature type="transmembrane region" description="Helical" evidence="7">
    <location>
        <begin position="6"/>
        <end position="23"/>
    </location>
</feature>
<feature type="transmembrane region" description="Helical" evidence="7">
    <location>
        <begin position="118"/>
        <end position="139"/>
    </location>
</feature>
<feature type="transmembrane region" description="Helical" evidence="7">
    <location>
        <begin position="175"/>
        <end position="192"/>
    </location>
</feature>
<evidence type="ECO:0000256" key="5">
    <source>
        <dbReference type="ARBA" id="ARBA00022989"/>
    </source>
</evidence>
<dbReference type="RefSeq" id="WP_123795252.1">
    <property type="nucleotide sequence ID" value="NZ_CP031699.1"/>
</dbReference>
<dbReference type="OrthoDB" id="9791874at2"/>
<dbReference type="InterPro" id="IPR005115">
    <property type="entry name" value="Gly_transporter"/>
</dbReference>
<evidence type="ECO:0000256" key="7">
    <source>
        <dbReference type="SAM" id="Phobius"/>
    </source>
</evidence>
<comment type="similarity">
    <text evidence="2">Belongs to the UPF0126 family.</text>
</comment>
<name>A0A5P3MTH4_NEIAN</name>
<evidence type="ECO:0000313" key="10">
    <source>
        <dbReference type="Proteomes" id="UP000325536"/>
    </source>
</evidence>
<protein>
    <submittedName>
        <fullName evidence="9">Trimeric intracellular cation channel family protein</fullName>
    </submittedName>
</protein>
<evidence type="ECO:0000256" key="1">
    <source>
        <dbReference type="ARBA" id="ARBA00004651"/>
    </source>
</evidence>
<evidence type="ECO:0000256" key="4">
    <source>
        <dbReference type="ARBA" id="ARBA00022692"/>
    </source>
</evidence>
<sequence>MTSFDFINITGTAAFTLAGYLVGVRKRLDMLGVLICALLTAIGGGMMRDVLVGRTPMIFVEYAPLAVIAVTLAAAYLFKLQHTQKKVLAQAFVWADSLGLVAFTIIGAQVGLLYNLNVFGVVMMGFVTAVGGGIVRDMLVNEIPVIMREGFYGTVAVIVAFILYLLDHFRMVNPLTLQILLFGGYALRMWAYQTRLRLPKL</sequence>
<dbReference type="EMBL" id="CP031699">
    <property type="protein sequence ID" value="QEY24071.1"/>
    <property type="molecule type" value="Genomic_DNA"/>
</dbReference>
<gene>
    <name evidence="9" type="ORF">D0T90_05820</name>
</gene>
<organism evidence="9 10">
    <name type="scientific">Neisseria animalis</name>
    <dbReference type="NCBI Taxonomy" id="492"/>
    <lineage>
        <taxon>Bacteria</taxon>
        <taxon>Pseudomonadati</taxon>
        <taxon>Pseudomonadota</taxon>
        <taxon>Betaproteobacteria</taxon>
        <taxon>Neisseriales</taxon>
        <taxon>Neisseriaceae</taxon>
        <taxon>Neisseria</taxon>
    </lineage>
</organism>
<keyword evidence="10" id="KW-1185">Reference proteome</keyword>
<dbReference type="PANTHER" id="PTHR30506">
    <property type="entry name" value="INNER MEMBRANE PROTEIN"/>
    <property type="match status" value="1"/>
</dbReference>
<accession>A0A5P3MTH4</accession>
<feature type="transmembrane region" description="Helical" evidence="7">
    <location>
        <begin position="91"/>
        <end position="112"/>
    </location>
</feature>
<comment type="subcellular location">
    <subcellularLocation>
        <location evidence="1">Cell membrane</location>
        <topology evidence="1">Multi-pass membrane protein</topology>
    </subcellularLocation>
</comment>
<feature type="domain" description="Glycine transporter" evidence="8">
    <location>
        <begin position="7"/>
        <end position="77"/>
    </location>
</feature>
<evidence type="ECO:0000256" key="2">
    <source>
        <dbReference type="ARBA" id="ARBA00008193"/>
    </source>
</evidence>
<dbReference type="Pfam" id="PF03458">
    <property type="entry name" value="Gly_transporter"/>
    <property type="match status" value="2"/>
</dbReference>
<keyword evidence="5 7" id="KW-1133">Transmembrane helix</keyword>
<keyword evidence="3" id="KW-1003">Cell membrane</keyword>
<evidence type="ECO:0000256" key="6">
    <source>
        <dbReference type="ARBA" id="ARBA00023136"/>
    </source>
</evidence>
<keyword evidence="4 7" id="KW-0812">Transmembrane</keyword>
<reference evidence="9 10" key="1">
    <citation type="submission" date="2018-08" db="EMBL/GenBank/DDBJ databases">
        <title>Neisseria animalis ATCC 49930 complete genome.</title>
        <authorList>
            <person name="Veseli I.A."/>
            <person name="Mascarenhas dos Santos A.C."/>
            <person name="Buttler R."/>
            <person name="Pombert J.-F."/>
        </authorList>
    </citation>
    <scope>NUCLEOTIDE SEQUENCE [LARGE SCALE GENOMIC DNA]</scope>
    <source>
        <strain evidence="9 10">ATCC 49930</strain>
    </source>
</reference>
<evidence type="ECO:0000313" key="9">
    <source>
        <dbReference type="EMBL" id="QEY24071.1"/>
    </source>
</evidence>
<dbReference type="AlphaFoldDB" id="A0A5P3MTH4"/>